<proteinExistence type="predicted"/>
<sequence>MMKELRIKNILTGLFTSALCFGLSMASYPDSVNVASRSSGLQGCRATTTSVRFRTLTMRGPKSMVTYRRFPITASDLAWVTNASQVITATDVVQCARKSALADMTAFAFDGACTTYKFNSKPSSCLVGEKVIYLANSSISYGPPATVPFGTAPYIKTTVENIEFKQYQLVNFFSDLFSNSALMQPFESVVTIHQYFYVFPREEGGNIAVHSGALDVASCVTDTPCGLPVLVNTTRLTYYILNECGNTIQLAENTEILVFSHPGFGCKAFPDGHTYNCSVTFTAAKLREYQSAGLFAGADGSCDGYTMSAQKNSNENLDLCKPLKPGSFYNITIAIRGTVAAKTFKAGFFIFTL</sequence>
<evidence type="ECO:0000313" key="1">
    <source>
        <dbReference type="Proteomes" id="UP000694843"/>
    </source>
</evidence>
<reference evidence="2" key="1">
    <citation type="submission" date="2025-08" db="UniProtKB">
        <authorList>
            <consortium name="RefSeq"/>
        </authorList>
    </citation>
    <scope>IDENTIFICATION</scope>
    <source>
        <tissue evidence="2">Whole organism</tissue>
    </source>
</reference>
<protein>
    <submittedName>
        <fullName evidence="2">Uncharacterized protein LOC108666627 isoform X1</fullName>
    </submittedName>
</protein>
<keyword evidence="1" id="KW-1185">Reference proteome</keyword>
<dbReference type="AlphaFoldDB" id="A0A8B7N6Y1"/>
<organism evidence="1 2">
    <name type="scientific">Hyalella azteca</name>
    <name type="common">Amphipod</name>
    <dbReference type="NCBI Taxonomy" id="294128"/>
    <lineage>
        <taxon>Eukaryota</taxon>
        <taxon>Metazoa</taxon>
        <taxon>Ecdysozoa</taxon>
        <taxon>Arthropoda</taxon>
        <taxon>Crustacea</taxon>
        <taxon>Multicrustacea</taxon>
        <taxon>Malacostraca</taxon>
        <taxon>Eumalacostraca</taxon>
        <taxon>Peracarida</taxon>
        <taxon>Amphipoda</taxon>
        <taxon>Senticaudata</taxon>
        <taxon>Talitrida</taxon>
        <taxon>Talitroidea</taxon>
        <taxon>Hyalellidae</taxon>
        <taxon>Hyalella</taxon>
    </lineage>
</organism>
<evidence type="ECO:0000313" key="2">
    <source>
        <dbReference type="RefSeq" id="XP_018009029.1"/>
    </source>
</evidence>
<dbReference type="RefSeq" id="XP_018009029.1">
    <property type="nucleotide sequence ID" value="XM_018153540.1"/>
</dbReference>
<accession>A0A8B7N6Y1</accession>
<dbReference type="KEGG" id="hazt:108666627"/>
<dbReference type="Proteomes" id="UP000694843">
    <property type="component" value="Unplaced"/>
</dbReference>
<dbReference type="GeneID" id="108666627"/>
<gene>
    <name evidence="2" type="primary">LOC108666627</name>
</gene>
<name>A0A8B7N6Y1_HYAAZ</name>